<dbReference type="Proteomes" id="UP000641932">
    <property type="component" value="Unassembled WGS sequence"/>
</dbReference>
<organism evidence="1 2">
    <name type="scientific">Wenjunlia tyrosinilytica</name>
    <dbReference type="NCBI Taxonomy" id="1544741"/>
    <lineage>
        <taxon>Bacteria</taxon>
        <taxon>Bacillati</taxon>
        <taxon>Actinomycetota</taxon>
        <taxon>Actinomycetes</taxon>
        <taxon>Kitasatosporales</taxon>
        <taxon>Streptomycetaceae</taxon>
        <taxon>Wenjunlia</taxon>
    </lineage>
</organism>
<reference evidence="1" key="2">
    <citation type="submission" date="2020-09" db="EMBL/GenBank/DDBJ databases">
        <authorList>
            <person name="Sun Q."/>
            <person name="Zhou Y."/>
        </authorList>
    </citation>
    <scope>NUCLEOTIDE SEQUENCE</scope>
    <source>
        <strain evidence="1">CGMCC 4.7201</strain>
    </source>
</reference>
<gene>
    <name evidence="1" type="ORF">GCM10012280_59620</name>
</gene>
<reference evidence="1" key="1">
    <citation type="journal article" date="2014" name="Int. J. Syst. Evol. Microbiol.">
        <title>Complete genome sequence of Corynebacterium casei LMG S-19264T (=DSM 44701T), isolated from a smear-ripened cheese.</title>
        <authorList>
            <consortium name="US DOE Joint Genome Institute (JGI-PGF)"/>
            <person name="Walter F."/>
            <person name="Albersmeier A."/>
            <person name="Kalinowski J."/>
            <person name="Ruckert C."/>
        </authorList>
    </citation>
    <scope>NUCLEOTIDE SEQUENCE</scope>
    <source>
        <strain evidence="1">CGMCC 4.7201</strain>
    </source>
</reference>
<dbReference type="AlphaFoldDB" id="A0A917ZXQ4"/>
<dbReference type="EMBL" id="BMMS01000034">
    <property type="protein sequence ID" value="GGO97552.1"/>
    <property type="molecule type" value="Genomic_DNA"/>
</dbReference>
<name>A0A917ZXQ4_9ACTN</name>
<sequence>MSFSPFTSASVSVGSGTGVFVCVGLELPGRGVELRFESSLLPLPPQPPTVSARPAASTTAATLVRDFTNVPFLMLSITVSRLAES</sequence>
<evidence type="ECO:0000313" key="1">
    <source>
        <dbReference type="EMBL" id="GGO97552.1"/>
    </source>
</evidence>
<comment type="caution">
    <text evidence="1">The sequence shown here is derived from an EMBL/GenBank/DDBJ whole genome shotgun (WGS) entry which is preliminary data.</text>
</comment>
<accession>A0A917ZXQ4</accession>
<evidence type="ECO:0000313" key="2">
    <source>
        <dbReference type="Proteomes" id="UP000641932"/>
    </source>
</evidence>
<protein>
    <submittedName>
        <fullName evidence="1">Uncharacterized protein</fullName>
    </submittedName>
</protein>
<keyword evidence="2" id="KW-1185">Reference proteome</keyword>
<proteinExistence type="predicted"/>